<reference evidence="2" key="1">
    <citation type="journal article" date="2019" name="Sci. Rep.">
        <title>Draft genome of Tanacetum cinerariifolium, the natural source of mosquito coil.</title>
        <authorList>
            <person name="Yamashiro T."/>
            <person name="Shiraishi A."/>
            <person name="Satake H."/>
            <person name="Nakayama K."/>
        </authorList>
    </citation>
    <scope>NUCLEOTIDE SEQUENCE</scope>
</reference>
<protein>
    <submittedName>
        <fullName evidence="2">Uncharacterized protein</fullName>
    </submittedName>
</protein>
<evidence type="ECO:0000256" key="1">
    <source>
        <dbReference type="SAM" id="MobiDB-lite"/>
    </source>
</evidence>
<organism evidence="2">
    <name type="scientific">Tanacetum cinerariifolium</name>
    <name type="common">Dalmatian daisy</name>
    <name type="synonym">Chrysanthemum cinerariifolium</name>
    <dbReference type="NCBI Taxonomy" id="118510"/>
    <lineage>
        <taxon>Eukaryota</taxon>
        <taxon>Viridiplantae</taxon>
        <taxon>Streptophyta</taxon>
        <taxon>Embryophyta</taxon>
        <taxon>Tracheophyta</taxon>
        <taxon>Spermatophyta</taxon>
        <taxon>Magnoliopsida</taxon>
        <taxon>eudicotyledons</taxon>
        <taxon>Gunneridae</taxon>
        <taxon>Pentapetalae</taxon>
        <taxon>asterids</taxon>
        <taxon>campanulids</taxon>
        <taxon>Asterales</taxon>
        <taxon>Asteraceae</taxon>
        <taxon>Asteroideae</taxon>
        <taxon>Anthemideae</taxon>
        <taxon>Anthemidinae</taxon>
        <taxon>Tanacetum</taxon>
    </lineage>
</organism>
<dbReference type="AlphaFoldDB" id="A0A699SC50"/>
<comment type="caution">
    <text evidence="2">The sequence shown here is derived from an EMBL/GenBank/DDBJ whole genome shotgun (WGS) entry which is preliminary data.</text>
</comment>
<dbReference type="EMBL" id="BKCJ011152989">
    <property type="protein sequence ID" value="GFC95176.1"/>
    <property type="molecule type" value="Genomic_DNA"/>
</dbReference>
<accession>A0A699SC50</accession>
<feature type="compositionally biased region" description="Polar residues" evidence="1">
    <location>
        <begin position="58"/>
        <end position="75"/>
    </location>
</feature>
<evidence type="ECO:0000313" key="2">
    <source>
        <dbReference type="EMBL" id="GFC95176.1"/>
    </source>
</evidence>
<proteinExistence type="predicted"/>
<sequence>SLLEHIALYEALEASVDRENKEEFIDTTAKSRKRRRNDQDPPLPPLKDSDQSKKKTNDTNASVLQQPQAQTSSPTDDILVPDDMNLLDSEDTSADCLPKIKTRPDWLKHIPEEETLKTLEPDWVIHPNDLPKPEKNWADAISKSYKDPKEDKLLQKTRDMDSFIKWYCRQIGNSKLSKANSKGLSFKVVKAFHKYNISLQFQIEECHLLLTD</sequence>
<gene>
    <name evidence="2" type="ORF">Tci_867146</name>
</gene>
<feature type="region of interest" description="Disordered" evidence="1">
    <location>
        <begin position="17"/>
        <end position="83"/>
    </location>
</feature>
<feature type="compositionally biased region" description="Basic and acidic residues" evidence="1">
    <location>
        <begin position="47"/>
        <end position="57"/>
    </location>
</feature>
<name>A0A699SC50_TANCI</name>
<feature type="non-terminal residue" evidence="2">
    <location>
        <position position="1"/>
    </location>
</feature>